<evidence type="ECO:0000313" key="3">
    <source>
        <dbReference type="EMBL" id="ADL52153.1"/>
    </source>
</evidence>
<dbReference type="OrthoDB" id="9760250at2"/>
<reference evidence="3 4" key="1">
    <citation type="submission" date="2010-08" db="EMBL/GenBank/DDBJ databases">
        <title>Complete sequence of Clostridium cellulovorans 743B.</title>
        <authorList>
            <consortium name="US DOE Joint Genome Institute"/>
            <person name="Lucas S."/>
            <person name="Copeland A."/>
            <person name="Lapidus A."/>
            <person name="Cheng J.-F."/>
            <person name="Bruce D."/>
            <person name="Goodwin L."/>
            <person name="Pitluck S."/>
            <person name="Chertkov O."/>
            <person name="Detter J.C."/>
            <person name="Han C."/>
            <person name="Tapia R."/>
            <person name="Land M."/>
            <person name="Hauser L."/>
            <person name="Chang Y.-J."/>
            <person name="Jeffries C."/>
            <person name="Kyrpides N."/>
            <person name="Ivanova N."/>
            <person name="Mikhailova N."/>
            <person name="Hemme C.L."/>
            <person name="Woyke T."/>
        </authorList>
    </citation>
    <scope>NUCLEOTIDE SEQUENCE [LARGE SCALE GENOMIC DNA]</scope>
    <source>
        <strain evidence="4">ATCC 35296 / DSM 3052 / OCM 3 / 743B</strain>
    </source>
</reference>
<dbReference type="InterPro" id="IPR027417">
    <property type="entry name" value="P-loop_NTPase"/>
</dbReference>
<dbReference type="GO" id="GO:0004519">
    <property type="term" value="F:endonuclease activity"/>
    <property type="evidence" value="ECO:0007669"/>
    <property type="project" value="InterPro"/>
</dbReference>
<dbReference type="RefSeq" id="WP_010074666.1">
    <property type="nucleotide sequence ID" value="NC_014393.1"/>
</dbReference>
<dbReference type="KEGG" id="ccb:Clocel_2440"/>
<feature type="domain" description="Terminase large subunit-like ATPase" evidence="1">
    <location>
        <begin position="74"/>
        <end position="245"/>
    </location>
</feature>
<dbReference type="PANTHER" id="PTHR41287">
    <property type="match status" value="1"/>
</dbReference>
<feature type="domain" description="Terminase large subunit-like endonuclease" evidence="2">
    <location>
        <begin position="252"/>
        <end position="536"/>
    </location>
</feature>
<evidence type="ECO:0000259" key="1">
    <source>
        <dbReference type="Pfam" id="PF03354"/>
    </source>
</evidence>
<sequence>MTYIEEYYNKIISGDIVACKRIIQVYTMLVDRLYNPKDNWVFDEELGNRPIEFIETFCKQAQGELGASLELQLFQKAKHQAVFGFVDEQTRLRQYQEVLDIRGRKNGKTTELAADELYMLVGDGEGSPECYIIATKLDQSKKGFNECYKMVQQSPLLNKHLKKRKSDIYFASNFGTIQALASNSNGLDGLNSHMVTIDELAAIKNRDIYDLMKQSMSSRRQPLLDCITTNGFVRNSIFDAQYEYACNVLDGKVKDDRFLAFIYELDDRDEWDKEECWIKANPGLGTIKKFEFLRDCVNKAKSDPAFKATVMVKDFNMKENSSSAWLRWEELNNESKFDIKKMGFRYGIGAFDLAETTDLASAKVICMRPEDENIYILSMYFIPEEKLNQEEDNKEDDSVPYRLWEKQGLLRICEGNKVNKYHILEWFKEIRDVFDIYIPWIGYDPWHVDDSLLKAYEDEFGKETMIKVRQGVYTLSAPMKELRADLCAHKVIYNNNPIDKWCLSNTEIKTDINANIQPIKGMDNRKRIDGAVSLIIGYVVLKDKMIEYENMI</sequence>
<dbReference type="Gene3D" id="3.40.50.300">
    <property type="entry name" value="P-loop containing nucleotide triphosphate hydrolases"/>
    <property type="match status" value="1"/>
</dbReference>
<dbReference type="EMBL" id="CP002160">
    <property type="protein sequence ID" value="ADL52153.1"/>
    <property type="molecule type" value="Genomic_DNA"/>
</dbReference>
<dbReference type="InterPro" id="IPR046462">
    <property type="entry name" value="TerL_nuclease"/>
</dbReference>
<dbReference type="eggNOG" id="COG4626">
    <property type="taxonomic scope" value="Bacteria"/>
</dbReference>
<dbReference type="InterPro" id="IPR046461">
    <property type="entry name" value="TerL_ATPase"/>
</dbReference>
<dbReference type="HOGENOM" id="CLU_026632_6_1_9"/>
<accession>D9SQ17</accession>
<evidence type="ECO:0000313" key="4">
    <source>
        <dbReference type="Proteomes" id="UP000002730"/>
    </source>
</evidence>
<dbReference type="Proteomes" id="UP000002730">
    <property type="component" value="Chromosome"/>
</dbReference>
<gene>
    <name evidence="3" type="ordered locus">Clocel_2440</name>
</gene>
<dbReference type="InterPro" id="IPR005021">
    <property type="entry name" value="Terminase_largesu-like"/>
</dbReference>
<name>D9SQ17_CLOC7</name>
<dbReference type="PANTHER" id="PTHR41287:SF1">
    <property type="entry name" value="PROTEIN YMFN"/>
    <property type="match status" value="1"/>
</dbReference>
<organism evidence="3 4">
    <name type="scientific">Clostridium cellulovorans (strain ATCC 35296 / DSM 3052 / OCM 3 / 743B)</name>
    <dbReference type="NCBI Taxonomy" id="573061"/>
    <lineage>
        <taxon>Bacteria</taxon>
        <taxon>Bacillati</taxon>
        <taxon>Bacillota</taxon>
        <taxon>Clostridia</taxon>
        <taxon>Eubacteriales</taxon>
        <taxon>Clostridiaceae</taxon>
        <taxon>Clostridium</taxon>
    </lineage>
</organism>
<dbReference type="Pfam" id="PF20441">
    <property type="entry name" value="TerL_nuclease"/>
    <property type="match status" value="1"/>
</dbReference>
<protein>
    <submittedName>
        <fullName evidence="3">Terminase</fullName>
    </submittedName>
</protein>
<proteinExistence type="predicted"/>
<dbReference type="STRING" id="573061.Clocel_2440"/>
<keyword evidence="4" id="KW-1185">Reference proteome</keyword>
<dbReference type="AlphaFoldDB" id="D9SQ17"/>
<evidence type="ECO:0000259" key="2">
    <source>
        <dbReference type="Pfam" id="PF20441"/>
    </source>
</evidence>
<dbReference type="Pfam" id="PF03354">
    <property type="entry name" value="TerL_ATPase"/>
    <property type="match status" value="1"/>
</dbReference>